<dbReference type="AlphaFoldDB" id="A0A5J6MI14"/>
<dbReference type="KEGG" id="htq:FRZ44_20820"/>
<gene>
    <name evidence="2" type="ORF">FRZ44_20820</name>
</gene>
<evidence type="ECO:0000313" key="2">
    <source>
        <dbReference type="EMBL" id="QEX16787.1"/>
    </source>
</evidence>
<dbReference type="EMBL" id="CP042906">
    <property type="protein sequence ID" value="QEX16787.1"/>
    <property type="molecule type" value="Genomic_DNA"/>
</dbReference>
<protein>
    <submittedName>
        <fullName evidence="2">Uncharacterized protein</fullName>
    </submittedName>
</protein>
<evidence type="ECO:0000256" key="1">
    <source>
        <dbReference type="SAM" id="MobiDB-lite"/>
    </source>
</evidence>
<dbReference type="RefSeq" id="WP_151177101.1">
    <property type="nucleotide sequence ID" value="NZ_CP042906.1"/>
</dbReference>
<dbReference type="Proteomes" id="UP000326202">
    <property type="component" value="Chromosome"/>
</dbReference>
<feature type="compositionally biased region" description="Low complexity" evidence="1">
    <location>
        <begin position="11"/>
        <end position="26"/>
    </location>
</feature>
<feature type="compositionally biased region" description="Basic and acidic residues" evidence="1">
    <location>
        <begin position="37"/>
        <end position="47"/>
    </location>
</feature>
<sequence>MGNPMDKPAHQNQNPQNPQQAQRNPGQGQGQKPSDPSQHDPSQRDKTGTPQDRYASGTDRARDVPVDRKGDQTKPGAGRDNDRGNKN</sequence>
<proteinExistence type="predicted"/>
<feature type="region of interest" description="Disordered" evidence="1">
    <location>
        <begin position="1"/>
        <end position="87"/>
    </location>
</feature>
<evidence type="ECO:0000313" key="3">
    <source>
        <dbReference type="Proteomes" id="UP000326202"/>
    </source>
</evidence>
<accession>A0A5J6MI14</accession>
<dbReference type="OrthoDB" id="9979559at2"/>
<reference evidence="2 3" key="1">
    <citation type="submission" date="2019-08" db="EMBL/GenBank/DDBJ databases">
        <title>Hyperibacter terrae gen. nov., sp. nov. and Hyperibacter viscosus sp. nov., two new members in the family Rhodospirillaceae isolated from the rhizosphere of Hypericum perforatum.</title>
        <authorList>
            <person name="Noviana Z."/>
        </authorList>
    </citation>
    <scope>NUCLEOTIDE SEQUENCE [LARGE SCALE GENOMIC DNA]</scope>
    <source>
        <strain evidence="2 3">R5913</strain>
    </source>
</reference>
<keyword evidence="3" id="KW-1185">Reference proteome</keyword>
<feature type="compositionally biased region" description="Basic and acidic residues" evidence="1">
    <location>
        <begin position="59"/>
        <end position="87"/>
    </location>
</feature>
<name>A0A5J6MI14_9PROT</name>
<organism evidence="2 3">
    <name type="scientific">Hypericibacter terrae</name>
    <dbReference type="NCBI Taxonomy" id="2602015"/>
    <lineage>
        <taxon>Bacteria</taxon>
        <taxon>Pseudomonadati</taxon>
        <taxon>Pseudomonadota</taxon>
        <taxon>Alphaproteobacteria</taxon>
        <taxon>Rhodospirillales</taxon>
        <taxon>Dongiaceae</taxon>
        <taxon>Hypericibacter</taxon>
    </lineage>
</organism>